<dbReference type="EMBL" id="JABCKV010001100">
    <property type="protein sequence ID" value="KAG5640164.1"/>
    <property type="molecule type" value="Genomic_DNA"/>
</dbReference>
<feature type="compositionally biased region" description="Basic residues" evidence="1">
    <location>
        <begin position="323"/>
        <end position="335"/>
    </location>
</feature>
<reference evidence="2" key="2">
    <citation type="submission" date="2021-10" db="EMBL/GenBank/DDBJ databases">
        <title>Phylogenomics reveals ancestral predisposition of the termite-cultivated fungus Termitomyces towards a domesticated lifestyle.</title>
        <authorList>
            <person name="Auxier B."/>
            <person name="Grum-Grzhimaylo A."/>
            <person name="Cardenas M.E."/>
            <person name="Lodge J.D."/>
            <person name="Laessoe T."/>
            <person name="Pedersen O."/>
            <person name="Smith M.E."/>
            <person name="Kuyper T.W."/>
            <person name="Franco-Molano E.A."/>
            <person name="Baroni T.J."/>
            <person name="Aanen D.K."/>
        </authorList>
    </citation>
    <scope>NUCLEOTIDE SEQUENCE</scope>
    <source>
        <strain evidence="2">AP01</strain>
        <tissue evidence="2">Mycelium</tissue>
    </source>
</reference>
<evidence type="ECO:0000313" key="2">
    <source>
        <dbReference type="EMBL" id="KAG5640164.1"/>
    </source>
</evidence>
<name>A0A9P7FXJ4_9AGAR</name>
<protein>
    <submittedName>
        <fullName evidence="2">Uncharacterized protein</fullName>
    </submittedName>
</protein>
<feature type="compositionally biased region" description="Acidic residues" evidence="1">
    <location>
        <begin position="185"/>
        <end position="195"/>
    </location>
</feature>
<dbReference type="Proteomes" id="UP000775547">
    <property type="component" value="Unassembled WGS sequence"/>
</dbReference>
<dbReference type="AlphaFoldDB" id="A0A9P7FXJ4"/>
<dbReference type="OrthoDB" id="79252at2759"/>
<feature type="compositionally biased region" description="Basic and acidic residues" evidence="1">
    <location>
        <begin position="1036"/>
        <end position="1047"/>
    </location>
</feature>
<feature type="compositionally biased region" description="Acidic residues" evidence="1">
    <location>
        <begin position="437"/>
        <end position="457"/>
    </location>
</feature>
<feature type="compositionally biased region" description="Pro residues" evidence="1">
    <location>
        <begin position="864"/>
        <end position="876"/>
    </location>
</feature>
<feature type="compositionally biased region" description="Pro residues" evidence="1">
    <location>
        <begin position="267"/>
        <end position="276"/>
    </location>
</feature>
<feature type="region of interest" description="Disordered" evidence="1">
    <location>
        <begin position="945"/>
        <end position="1054"/>
    </location>
</feature>
<evidence type="ECO:0000313" key="3">
    <source>
        <dbReference type="Proteomes" id="UP000775547"/>
    </source>
</evidence>
<feature type="compositionally biased region" description="Low complexity" evidence="1">
    <location>
        <begin position="752"/>
        <end position="765"/>
    </location>
</feature>
<feature type="compositionally biased region" description="Low complexity" evidence="1">
    <location>
        <begin position="717"/>
        <end position="732"/>
    </location>
</feature>
<comment type="caution">
    <text evidence="2">The sequence shown here is derived from an EMBL/GenBank/DDBJ whole genome shotgun (WGS) entry which is preliminary data.</text>
</comment>
<feature type="compositionally biased region" description="Basic and acidic residues" evidence="1">
    <location>
        <begin position="494"/>
        <end position="509"/>
    </location>
</feature>
<feature type="compositionally biased region" description="Low complexity" evidence="1">
    <location>
        <begin position="471"/>
        <end position="482"/>
    </location>
</feature>
<gene>
    <name evidence="2" type="ORF">DXG03_000881</name>
</gene>
<feature type="compositionally biased region" description="Pro residues" evidence="1">
    <location>
        <begin position="286"/>
        <end position="302"/>
    </location>
</feature>
<feature type="compositionally biased region" description="Acidic residues" evidence="1">
    <location>
        <begin position="850"/>
        <end position="863"/>
    </location>
</feature>
<proteinExistence type="predicted"/>
<reference evidence="2" key="1">
    <citation type="submission" date="2020-07" db="EMBL/GenBank/DDBJ databases">
        <authorList>
            <person name="Nieuwenhuis M."/>
            <person name="Van De Peppel L.J.J."/>
        </authorList>
    </citation>
    <scope>NUCLEOTIDE SEQUENCE</scope>
    <source>
        <strain evidence="2">AP01</strain>
        <tissue evidence="2">Mycelium</tissue>
    </source>
</reference>
<keyword evidence="3" id="KW-1185">Reference proteome</keyword>
<sequence>MQHQGSRTPQDAHPSSRASNESPSQPSQHPQSHQEPHEHQAQAQPPDQPDGTLTFAVFALRDLKAHEEVVLGWEWDDGHAIHALPAFVKAGARSPTPENTHHLHAQMTNLLHLLASTFPACACGAQARDCAIRQIEAFVEAKRSQYPEDRAPQFGPLVGPHATKRGFRTRVSGGAVVLDNSDVEVDGEETEDDELVPFTGGRGEDKFPPKMRKRWIQHLKESLVRDVEMDVDDPDVRMEEKEEADKDEGEKEQVVWKDKERKEDEVPPPPPPPSASPPASIALGPAFPPPKPRSPLPPPSPAPLSHSHTKATAPPSEPGSKPAPRKRKPKSKRERVKSADEEDVDEEEEQKEEAVTVTESPSVDFARLSLLSPLVVQSVVAPTNQDQVHAPSPRILQGGLRVRKIREMQVCTQGEWDMQVEGVEGEDTQQGVGEQEQGVDSDMVEVQEVQEEEVEEQGEVKTQPLPPPRMDLAALEALADAASMSPLLPAWPKPPRDRSPPPPIHEPRESTPPPRSPSPQMHMHESSLTPPPHSRESSPPSLPPALPSREPTPPRERTPPPTTSTPPASHESVATTPREATPPPREPTPTPKDPTPTPTPPPREPTPTPRDPTPPPAPPPPPKVKMSLRDYMLRKQKRREEEEEKEKEKEEKGVSDGVGDEGSVGVEESQGGGEGEGTVHCNGGHRDMEDVCASSPAPVKDEHEDVEMVDVPPTPPSSSAESTTPSLPSTSPALPPAISPPRTSNPPPPLMASPVSTTAATSTAAPPAPPTSPRTVAHPPLTLKAKTELIEQQLPVAAAVLPPKPVPPPTHQVNGNGRPLAERIGAFHHSHTEHEPESPPRTYHRHSSQEDGEISLGEDDEDTPPLPPPPPPPRRIPPFSSSTMTTTTAANHAASNSITGEHHPRLHSPMVPYVPSSITPPKGPRALRDSLPSHLSQIAQFAVPPPPRRAQHYTYNNHNHNGNGNTSSMPARAPPTGPRSLRLLPGPVYAPRGPAALENGGGPGNMGNADWVGRGRSEEERERERGGSGVFVDGSGSRREKEKERPGGKRSRWG</sequence>
<feature type="non-terminal residue" evidence="2">
    <location>
        <position position="1054"/>
    </location>
</feature>
<feature type="compositionally biased region" description="Pro residues" evidence="1">
    <location>
        <begin position="733"/>
        <end position="751"/>
    </location>
</feature>
<feature type="compositionally biased region" description="Low complexity" evidence="1">
    <location>
        <begin position="655"/>
        <end position="669"/>
    </location>
</feature>
<feature type="region of interest" description="Disordered" evidence="1">
    <location>
        <begin position="226"/>
        <end position="363"/>
    </location>
</feature>
<feature type="compositionally biased region" description="Pro residues" evidence="1">
    <location>
        <begin position="580"/>
        <end position="623"/>
    </location>
</feature>
<feature type="region of interest" description="Disordered" evidence="1">
    <location>
        <begin position="419"/>
        <end position="929"/>
    </location>
</feature>
<feature type="compositionally biased region" description="Low complexity" evidence="1">
    <location>
        <begin position="953"/>
        <end position="968"/>
    </location>
</feature>
<feature type="compositionally biased region" description="Basic and acidic residues" evidence="1">
    <location>
        <begin position="1013"/>
        <end position="1026"/>
    </location>
</feature>
<feature type="compositionally biased region" description="Acidic residues" evidence="1">
    <location>
        <begin position="340"/>
        <end position="351"/>
    </location>
</feature>
<evidence type="ECO:0000256" key="1">
    <source>
        <dbReference type="SAM" id="MobiDB-lite"/>
    </source>
</evidence>
<feature type="compositionally biased region" description="Basic and acidic residues" evidence="1">
    <location>
        <begin position="226"/>
        <end position="265"/>
    </location>
</feature>
<feature type="region of interest" description="Disordered" evidence="1">
    <location>
        <begin position="185"/>
        <end position="209"/>
    </location>
</feature>
<accession>A0A9P7FXJ4</accession>
<organism evidence="2 3">
    <name type="scientific">Asterophora parasitica</name>
    <dbReference type="NCBI Taxonomy" id="117018"/>
    <lineage>
        <taxon>Eukaryota</taxon>
        <taxon>Fungi</taxon>
        <taxon>Dikarya</taxon>
        <taxon>Basidiomycota</taxon>
        <taxon>Agaricomycotina</taxon>
        <taxon>Agaricomycetes</taxon>
        <taxon>Agaricomycetidae</taxon>
        <taxon>Agaricales</taxon>
        <taxon>Tricholomatineae</taxon>
        <taxon>Lyophyllaceae</taxon>
        <taxon>Asterophora</taxon>
    </lineage>
</organism>
<feature type="compositionally biased region" description="Low complexity" evidence="1">
    <location>
        <begin position="877"/>
        <end position="897"/>
    </location>
</feature>
<feature type="compositionally biased region" description="Low complexity" evidence="1">
    <location>
        <begin position="22"/>
        <end position="31"/>
    </location>
</feature>
<feature type="region of interest" description="Disordered" evidence="1">
    <location>
        <begin position="1"/>
        <end position="52"/>
    </location>
</feature>